<dbReference type="RefSeq" id="WP_052882186.1">
    <property type="nucleotide sequence ID" value="NZ_CP010904.1"/>
</dbReference>
<dbReference type="InterPro" id="IPR036013">
    <property type="entry name" value="Band_7/SPFH_dom_sf"/>
</dbReference>
<name>A0A0G3EF00_9BACT</name>
<comment type="subcellular location">
    <subcellularLocation>
        <location evidence="1">Membrane</location>
        <topology evidence="1">Single-pass membrane protein</topology>
    </subcellularLocation>
</comment>
<dbReference type="InterPro" id="IPR001972">
    <property type="entry name" value="Stomatin_HflK_fam"/>
</dbReference>
<dbReference type="Gene3D" id="6.10.250.2090">
    <property type="match status" value="1"/>
</dbReference>
<protein>
    <submittedName>
        <fullName evidence="5">FtsH protease regulator HflK</fullName>
    </submittedName>
</protein>
<evidence type="ECO:0000256" key="2">
    <source>
        <dbReference type="ARBA" id="ARBA00008164"/>
    </source>
</evidence>
<dbReference type="GO" id="GO:0098552">
    <property type="term" value="C:side of membrane"/>
    <property type="evidence" value="ECO:0007669"/>
    <property type="project" value="UniProtKB-ARBA"/>
</dbReference>
<dbReference type="OrthoDB" id="9809197at2"/>
<proteinExistence type="inferred from homology"/>
<dbReference type="KEGG" id="vbl:L21SP4_01660"/>
<dbReference type="PATRIC" id="fig|1609981.3.peg.1726"/>
<evidence type="ECO:0000313" key="5">
    <source>
        <dbReference type="EMBL" id="AKJ64903.1"/>
    </source>
</evidence>
<evidence type="ECO:0000259" key="4">
    <source>
        <dbReference type="SMART" id="SM00244"/>
    </source>
</evidence>
<sequence>MQPVGIVIAIVIFYLLSCIRILFEYERGVVFRLGRALPEPKGPGICFVFWPIDRMDRVTLRTMVQDVPSQDVITRDNVSVKVNAVVYFRVIDPMLSVLKVEDYFYATTQLCQTTLRSVLGQAELDELLSERDKINQELQEVIDQQSDPWGVKVSMVEVKYVELPEHMTRAMAKQAESERERRAKVIHAEGEFQAAEQLREAAKVIQDYPQAMQMRYLQTLIEIGTENNTTVMFPFPIDLLTSFMKKVKGESESGGE</sequence>
<dbReference type="SMART" id="SM00244">
    <property type="entry name" value="PHB"/>
    <property type="match status" value="1"/>
</dbReference>
<keyword evidence="3" id="KW-0472">Membrane</keyword>
<keyword evidence="6" id="KW-1185">Reference proteome</keyword>
<dbReference type="EMBL" id="CP010904">
    <property type="protein sequence ID" value="AKJ64903.1"/>
    <property type="molecule type" value="Genomic_DNA"/>
</dbReference>
<keyword evidence="5" id="KW-0645">Protease</keyword>
<dbReference type="PRINTS" id="PR00721">
    <property type="entry name" value="STOMATIN"/>
</dbReference>
<dbReference type="CDD" id="cd08826">
    <property type="entry name" value="SPFH_eoslipins_u1"/>
    <property type="match status" value="1"/>
</dbReference>
<gene>
    <name evidence="5" type="ORF">L21SP4_01660</name>
</gene>
<feature type="domain" description="Band 7" evidence="4">
    <location>
        <begin position="17"/>
        <end position="175"/>
    </location>
</feature>
<dbReference type="GO" id="GO:0005886">
    <property type="term" value="C:plasma membrane"/>
    <property type="evidence" value="ECO:0007669"/>
    <property type="project" value="InterPro"/>
</dbReference>
<reference evidence="6" key="1">
    <citation type="submission" date="2015-02" db="EMBL/GenBank/DDBJ databases">
        <title>Description and complete genome sequence of the first cultured representative of the subdivision 5 of the Verrucomicrobia phylum.</title>
        <authorList>
            <person name="Spring S."/>
            <person name="Bunk B."/>
            <person name="Sproer C."/>
            <person name="Klenk H.-P."/>
        </authorList>
    </citation>
    <scope>NUCLEOTIDE SEQUENCE [LARGE SCALE GENOMIC DNA]</scope>
    <source>
        <strain evidence="6">L21-Fru-AB</strain>
    </source>
</reference>
<keyword evidence="3" id="KW-0812">Transmembrane</keyword>
<dbReference type="SUPFAM" id="SSF117892">
    <property type="entry name" value="Band 7/SPFH domain"/>
    <property type="match status" value="1"/>
</dbReference>
<dbReference type="InterPro" id="IPR043202">
    <property type="entry name" value="Band-7_stomatin-like"/>
</dbReference>
<reference evidence="5 6" key="2">
    <citation type="journal article" date="2016" name="ISME J.">
        <title>Characterization of the first cultured representative of Verrucomicrobia subdivision 5 indicates the proposal of a novel phylum.</title>
        <authorList>
            <person name="Spring S."/>
            <person name="Bunk B."/>
            <person name="Sproer C."/>
            <person name="Schumann P."/>
            <person name="Rohde M."/>
            <person name="Tindall B.J."/>
            <person name="Klenk H.P."/>
        </authorList>
    </citation>
    <scope>NUCLEOTIDE SEQUENCE [LARGE SCALE GENOMIC DNA]</scope>
    <source>
        <strain evidence="5 6">L21-Fru-AB</strain>
    </source>
</reference>
<dbReference type="PANTHER" id="PTHR10264:SF19">
    <property type="entry name" value="AT06885P-RELATED"/>
    <property type="match status" value="1"/>
</dbReference>
<dbReference type="Proteomes" id="UP000035268">
    <property type="component" value="Chromosome"/>
</dbReference>
<keyword evidence="5" id="KW-0378">Hydrolase</keyword>
<feature type="transmembrane region" description="Helical" evidence="3">
    <location>
        <begin position="6"/>
        <end position="23"/>
    </location>
</feature>
<evidence type="ECO:0000256" key="1">
    <source>
        <dbReference type="ARBA" id="ARBA00004167"/>
    </source>
</evidence>
<accession>A0A0G3EF00</accession>
<comment type="similarity">
    <text evidence="2">Belongs to the band 7/mec-2 family.</text>
</comment>
<dbReference type="AlphaFoldDB" id="A0A0G3EF00"/>
<keyword evidence="3" id="KW-1133">Transmembrane helix</keyword>
<evidence type="ECO:0000256" key="3">
    <source>
        <dbReference type="SAM" id="Phobius"/>
    </source>
</evidence>
<dbReference type="GO" id="GO:0008233">
    <property type="term" value="F:peptidase activity"/>
    <property type="evidence" value="ECO:0007669"/>
    <property type="project" value="UniProtKB-KW"/>
</dbReference>
<organism evidence="5 6">
    <name type="scientific">Kiritimatiella glycovorans</name>
    <dbReference type="NCBI Taxonomy" id="1307763"/>
    <lineage>
        <taxon>Bacteria</taxon>
        <taxon>Pseudomonadati</taxon>
        <taxon>Kiritimatiellota</taxon>
        <taxon>Kiritimatiellia</taxon>
        <taxon>Kiritimatiellales</taxon>
        <taxon>Kiritimatiellaceae</taxon>
        <taxon>Kiritimatiella</taxon>
    </lineage>
</organism>
<dbReference type="Gene3D" id="3.30.479.30">
    <property type="entry name" value="Band 7 domain"/>
    <property type="match status" value="1"/>
</dbReference>
<dbReference type="PANTHER" id="PTHR10264">
    <property type="entry name" value="BAND 7 PROTEIN-RELATED"/>
    <property type="match status" value="1"/>
</dbReference>
<dbReference type="InterPro" id="IPR001107">
    <property type="entry name" value="Band_7"/>
</dbReference>
<evidence type="ECO:0000313" key="6">
    <source>
        <dbReference type="Proteomes" id="UP000035268"/>
    </source>
</evidence>
<dbReference type="Pfam" id="PF01145">
    <property type="entry name" value="Band_7"/>
    <property type="match status" value="1"/>
</dbReference>
<dbReference type="FunFam" id="3.30.479.30:FF:000004">
    <property type="entry name" value="Putative membrane protease family, stomatin"/>
    <property type="match status" value="1"/>
</dbReference>
<dbReference type="STRING" id="1307763.L21SP4_01660"/>
<dbReference type="GO" id="GO:0006508">
    <property type="term" value="P:proteolysis"/>
    <property type="evidence" value="ECO:0007669"/>
    <property type="project" value="UniProtKB-KW"/>
</dbReference>